<organism evidence="2 3">
    <name type="scientific">Cloacibacterium normanense</name>
    <dbReference type="NCBI Taxonomy" id="237258"/>
    <lineage>
        <taxon>Bacteria</taxon>
        <taxon>Pseudomonadati</taxon>
        <taxon>Bacteroidota</taxon>
        <taxon>Flavobacteriia</taxon>
        <taxon>Flavobacteriales</taxon>
        <taxon>Weeksellaceae</taxon>
    </lineage>
</organism>
<dbReference type="InterPro" id="IPR025665">
    <property type="entry name" value="Beta-barrel_OMP_2"/>
</dbReference>
<name>A0A1E5UF64_9FLAO</name>
<evidence type="ECO:0000313" key="3">
    <source>
        <dbReference type="Proteomes" id="UP000095601"/>
    </source>
</evidence>
<dbReference type="EMBL" id="MKGI01000040">
    <property type="protein sequence ID" value="OEL11510.1"/>
    <property type="molecule type" value="Genomic_DNA"/>
</dbReference>
<dbReference type="PATRIC" id="fig|237258.4.peg.2049"/>
<proteinExistence type="predicted"/>
<dbReference type="RefSeq" id="WP_069798078.1">
    <property type="nucleotide sequence ID" value="NZ_CP034157.1"/>
</dbReference>
<reference evidence="2 3" key="1">
    <citation type="submission" date="2016-09" db="EMBL/GenBank/DDBJ databases">
        <authorList>
            <person name="Capua I."/>
            <person name="De Benedictis P."/>
            <person name="Joannis T."/>
            <person name="Lombin L.H."/>
            <person name="Cattoli G."/>
        </authorList>
    </citation>
    <scope>NUCLEOTIDE SEQUENCE [LARGE SCALE GENOMIC DNA]</scope>
    <source>
        <strain evidence="2 3">NRS-1</strain>
    </source>
</reference>
<dbReference type="STRING" id="237258.SAMN04489756_12143"/>
<comment type="caution">
    <text evidence="2">The sequence shown here is derived from an EMBL/GenBank/DDBJ whole genome shotgun (WGS) entry which is preliminary data.</text>
</comment>
<protein>
    <submittedName>
        <fullName evidence="2">Outer membrane beta-barrel domain protein</fullName>
    </submittedName>
</protein>
<gene>
    <name evidence="2" type="ORF">BHF72_2056</name>
</gene>
<dbReference type="Proteomes" id="UP000095601">
    <property type="component" value="Unassembled WGS sequence"/>
</dbReference>
<sequence length="214" mass="23644">MKTNVNTWLQKLLIISVGFIFTPIFSQVDFSSTRFGLIAGPTYSRIQNAHNPSSSRISFYGGALAIIPIGGDDMFYLQPQVEYLSAGEKGDGETVYANNYLSVPVYFKAYFSEAESEFFGQLGPRFGFLLSQKVENPSRSIYNVEEFGKAAAFDLAISAGLGFSYKRKLEIVGRFDFGVSNNLPDLMGKEPQDGATNSTKRQHVLSAGITYIFD</sequence>
<dbReference type="KEGG" id="cnr:EB819_06940"/>
<dbReference type="OrthoDB" id="947434at2"/>
<dbReference type="Pfam" id="PF13568">
    <property type="entry name" value="OMP_b-brl_2"/>
    <property type="match status" value="1"/>
</dbReference>
<evidence type="ECO:0000313" key="2">
    <source>
        <dbReference type="EMBL" id="OEL11510.1"/>
    </source>
</evidence>
<keyword evidence="3" id="KW-1185">Reference proteome</keyword>
<feature type="domain" description="Outer membrane protein beta-barrel" evidence="1">
    <location>
        <begin position="31"/>
        <end position="182"/>
    </location>
</feature>
<evidence type="ECO:0000259" key="1">
    <source>
        <dbReference type="Pfam" id="PF13568"/>
    </source>
</evidence>
<dbReference type="AlphaFoldDB" id="A0A1E5UF64"/>
<accession>A0A1E5UF64</accession>